<accession>A0A914R0Y6</accession>
<reference evidence="2" key="1">
    <citation type="submission" date="2022-11" db="UniProtKB">
        <authorList>
            <consortium name="WormBaseParasite"/>
        </authorList>
    </citation>
    <scope>IDENTIFICATION</scope>
</reference>
<dbReference type="AlphaFoldDB" id="A0A914R0Y6"/>
<dbReference type="Proteomes" id="UP000887564">
    <property type="component" value="Unplaced"/>
</dbReference>
<protein>
    <submittedName>
        <fullName evidence="2">Uncharacterized protein</fullName>
    </submittedName>
</protein>
<name>A0A914R0Y6_PAREQ</name>
<proteinExistence type="predicted"/>
<organism evidence="1 2">
    <name type="scientific">Parascaris equorum</name>
    <name type="common">Equine roundworm</name>
    <dbReference type="NCBI Taxonomy" id="6256"/>
    <lineage>
        <taxon>Eukaryota</taxon>
        <taxon>Metazoa</taxon>
        <taxon>Ecdysozoa</taxon>
        <taxon>Nematoda</taxon>
        <taxon>Chromadorea</taxon>
        <taxon>Rhabditida</taxon>
        <taxon>Spirurina</taxon>
        <taxon>Ascaridomorpha</taxon>
        <taxon>Ascaridoidea</taxon>
        <taxon>Ascarididae</taxon>
        <taxon>Parascaris</taxon>
    </lineage>
</organism>
<evidence type="ECO:0000313" key="2">
    <source>
        <dbReference type="WBParaSite" id="PEQ_0000027001-mRNA-1"/>
    </source>
</evidence>
<evidence type="ECO:0000313" key="1">
    <source>
        <dbReference type="Proteomes" id="UP000887564"/>
    </source>
</evidence>
<sequence>MSPFSYFRNISEISLLEIRLVWNISAQQYNWFVRGILCREYINDVYLTSLGGGKMYGTERYAATSDSDAVLDDFMGRIKKIMPSETQDVVSHVEILCFNFGLVADNCSLFYFTLHLRFARKYFTS</sequence>
<dbReference type="WBParaSite" id="PEQ_0000027001-mRNA-1">
    <property type="protein sequence ID" value="PEQ_0000027001-mRNA-1"/>
    <property type="gene ID" value="PEQ_0000027001"/>
</dbReference>
<keyword evidence="1" id="KW-1185">Reference proteome</keyword>